<dbReference type="Gene3D" id="1.10.443.10">
    <property type="entry name" value="Intergrase catalytic core"/>
    <property type="match status" value="1"/>
</dbReference>
<evidence type="ECO:0000256" key="2">
    <source>
        <dbReference type="ARBA" id="ARBA00022908"/>
    </source>
</evidence>
<dbReference type="SUPFAM" id="SSF56349">
    <property type="entry name" value="DNA breaking-rejoining enzymes"/>
    <property type="match status" value="1"/>
</dbReference>
<reference evidence="8 9" key="1">
    <citation type="submission" date="2020-08" db="EMBL/GenBank/DDBJ databases">
        <title>Sequencing the genomes of 1000 actinobacteria strains.</title>
        <authorList>
            <person name="Klenk H.-P."/>
        </authorList>
    </citation>
    <scope>NUCLEOTIDE SEQUENCE [LARGE SCALE GENOMIC DNA]</scope>
    <source>
        <strain evidence="8 9">DSM 43851</strain>
    </source>
</reference>
<feature type="domain" description="Core-binding (CB)" evidence="7">
    <location>
        <begin position="1"/>
        <end position="75"/>
    </location>
</feature>
<keyword evidence="3 5" id="KW-0238">DNA-binding</keyword>
<dbReference type="PROSITE" id="PS51898">
    <property type="entry name" value="TYR_RECOMBINASE"/>
    <property type="match status" value="1"/>
</dbReference>
<evidence type="ECO:0000256" key="4">
    <source>
        <dbReference type="ARBA" id="ARBA00023172"/>
    </source>
</evidence>
<dbReference type="AlphaFoldDB" id="A0A7W9NFJ8"/>
<comment type="caution">
    <text evidence="8">The sequence shown here is derived from an EMBL/GenBank/DDBJ whole genome shotgun (WGS) entry which is preliminary data.</text>
</comment>
<sequence>MATWFAALDLDPRTLDNYRSILRCHIQPRWGSTPLSDITTLTVNKWITELHQRGYATSTIGSITKLLSMLLTDAADEHLIPDNPIHKRRRRGRRSHRIEPEKIWATPEEVVRIADQATALGGEAAGLLIITAAWTGCRWGELAGLHRDNLDLDRGLLIVDPRVGALHESAHTRWLGPPKTASSARAITLPPFLVDLLRNHLQRHDGEFVFTTESGTWLWRSTFIRRVLNPAINGNLDRPNAHVRTYPIRPGLTFHGLRHSHKTWLIASNTPEIAQARRLGHHLHNRVVEVYSHVAPEVEQRLINALQRRWHTATTMVQTHPIAPEPAPRHLTSGIAA</sequence>
<dbReference type="Proteomes" id="UP000585638">
    <property type="component" value="Unassembled WGS sequence"/>
</dbReference>
<evidence type="ECO:0000313" key="9">
    <source>
        <dbReference type="Proteomes" id="UP000585638"/>
    </source>
</evidence>
<protein>
    <submittedName>
        <fullName evidence="8">Integrase</fullName>
    </submittedName>
</protein>
<gene>
    <name evidence="8" type="ORF">BJ998_002668</name>
</gene>
<feature type="domain" description="Tyr recombinase" evidence="6">
    <location>
        <begin position="100"/>
        <end position="307"/>
    </location>
</feature>
<dbReference type="InterPro" id="IPR010998">
    <property type="entry name" value="Integrase_recombinase_N"/>
</dbReference>
<dbReference type="InterPro" id="IPR013762">
    <property type="entry name" value="Integrase-like_cat_sf"/>
</dbReference>
<dbReference type="GO" id="GO:0006310">
    <property type="term" value="P:DNA recombination"/>
    <property type="evidence" value="ECO:0007669"/>
    <property type="project" value="UniProtKB-KW"/>
</dbReference>
<dbReference type="InterPro" id="IPR004107">
    <property type="entry name" value="Integrase_SAM-like_N"/>
</dbReference>
<dbReference type="PROSITE" id="PS51900">
    <property type="entry name" value="CB"/>
    <property type="match status" value="1"/>
</dbReference>
<name>A0A7W9NFJ8_9PSEU</name>
<dbReference type="GO" id="GO:0003677">
    <property type="term" value="F:DNA binding"/>
    <property type="evidence" value="ECO:0007669"/>
    <property type="project" value="UniProtKB-UniRule"/>
</dbReference>
<dbReference type="InterPro" id="IPR002104">
    <property type="entry name" value="Integrase_catalytic"/>
</dbReference>
<dbReference type="Pfam" id="PF00589">
    <property type="entry name" value="Phage_integrase"/>
    <property type="match status" value="1"/>
</dbReference>
<dbReference type="PANTHER" id="PTHR30629">
    <property type="entry name" value="PROPHAGE INTEGRASE"/>
    <property type="match status" value="1"/>
</dbReference>
<evidence type="ECO:0000259" key="6">
    <source>
        <dbReference type="PROSITE" id="PS51898"/>
    </source>
</evidence>
<keyword evidence="9" id="KW-1185">Reference proteome</keyword>
<organism evidence="8 9">
    <name type="scientific">Kutzneria kofuensis</name>
    <dbReference type="NCBI Taxonomy" id="103725"/>
    <lineage>
        <taxon>Bacteria</taxon>
        <taxon>Bacillati</taxon>
        <taxon>Actinomycetota</taxon>
        <taxon>Actinomycetes</taxon>
        <taxon>Pseudonocardiales</taxon>
        <taxon>Pseudonocardiaceae</taxon>
        <taxon>Kutzneria</taxon>
    </lineage>
</organism>
<dbReference type="EMBL" id="JACHIR010000001">
    <property type="protein sequence ID" value="MBB5891472.1"/>
    <property type="molecule type" value="Genomic_DNA"/>
</dbReference>
<keyword evidence="4" id="KW-0233">DNA recombination</keyword>
<dbReference type="InterPro" id="IPR050808">
    <property type="entry name" value="Phage_Integrase"/>
</dbReference>
<dbReference type="InterPro" id="IPR044068">
    <property type="entry name" value="CB"/>
</dbReference>
<evidence type="ECO:0000259" key="7">
    <source>
        <dbReference type="PROSITE" id="PS51900"/>
    </source>
</evidence>
<accession>A0A7W9NFJ8</accession>
<dbReference type="Pfam" id="PF14659">
    <property type="entry name" value="Phage_int_SAM_3"/>
    <property type="match status" value="1"/>
</dbReference>
<comment type="similarity">
    <text evidence="1">Belongs to the 'phage' integrase family.</text>
</comment>
<evidence type="ECO:0000256" key="1">
    <source>
        <dbReference type="ARBA" id="ARBA00008857"/>
    </source>
</evidence>
<keyword evidence="2" id="KW-0229">DNA integration</keyword>
<evidence type="ECO:0000256" key="5">
    <source>
        <dbReference type="PROSITE-ProRule" id="PRU01248"/>
    </source>
</evidence>
<dbReference type="PANTHER" id="PTHR30629:SF2">
    <property type="entry name" value="PROPHAGE INTEGRASE INTS-RELATED"/>
    <property type="match status" value="1"/>
</dbReference>
<dbReference type="Gene3D" id="1.10.150.130">
    <property type="match status" value="1"/>
</dbReference>
<evidence type="ECO:0000256" key="3">
    <source>
        <dbReference type="ARBA" id="ARBA00023125"/>
    </source>
</evidence>
<dbReference type="GO" id="GO:0015074">
    <property type="term" value="P:DNA integration"/>
    <property type="evidence" value="ECO:0007669"/>
    <property type="project" value="UniProtKB-KW"/>
</dbReference>
<proteinExistence type="inferred from homology"/>
<evidence type="ECO:0000313" key="8">
    <source>
        <dbReference type="EMBL" id="MBB5891472.1"/>
    </source>
</evidence>
<dbReference type="InterPro" id="IPR011010">
    <property type="entry name" value="DNA_brk_join_enz"/>
</dbReference>